<evidence type="ECO:0008006" key="4">
    <source>
        <dbReference type="Google" id="ProtNLM"/>
    </source>
</evidence>
<dbReference type="OrthoDB" id="421040at2759"/>
<feature type="compositionally biased region" description="Basic and acidic residues" evidence="1">
    <location>
        <begin position="105"/>
        <end position="127"/>
    </location>
</feature>
<name>A0A8J9UMF9_9NEOP</name>
<proteinExistence type="predicted"/>
<dbReference type="PANTHER" id="PTHR19446">
    <property type="entry name" value="REVERSE TRANSCRIPTASES"/>
    <property type="match status" value="1"/>
</dbReference>
<protein>
    <recommendedName>
        <fullName evidence="4">Reverse transcriptase domain-containing protein</fullName>
    </recommendedName>
</protein>
<gene>
    <name evidence="2" type="ORF">BINO364_LOCUS8883</name>
</gene>
<keyword evidence="3" id="KW-1185">Reference proteome</keyword>
<feature type="non-terminal residue" evidence="2">
    <location>
        <position position="525"/>
    </location>
</feature>
<evidence type="ECO:0000313" key="2">
    <source>
        <dbReference type="EMBL" id="CAH0723006.1"/>
    </source>
</evidence>
<feature type="compositionally biased region" description="Basic residues" evidence="1">
    <location>
        <begin position="84"/>
        <end position="97"/>
    </location>
</feature>
<organism evidence="2 3">
    <name type="scientific">Brenthis ino</name>
    <name type="common">lesser marbled fritillary</name>
    <dbReference type="NCBI Taxonomy" id="405034"/>
    <lineage>
        <taxon>Eukaryota</taxon>
        <taxon>Metazoa</taxon>
        <taxon>Ecdysozoa</taxon>
        <taxon>Arthropoda</taxon>
        <taxon>Hexapoda</taxon>
        <taxon>Insecta</taxon>
        <taxon>Pterygota</taxon>
        <taxon>Neoptera</taxon>
        <taxon>Endopterygota</taxon>
        <taxon>Lepidoptera</taxon>
        <taxon>Glossata</taxon>
        <taxon>Ditrysia</taxon>
        <taxon>Papilionoidea</taxon>
        <taxon>Nymphalidae</taxon>
        <taxon>Heliconiinae</taxon>
        <taxon>Argynnini</taxon>
        <taxon>Brenthis</taxon>
    </lineage>
</organism>
<dbReference type="Proteomes" id="UP000838878">
    <property type="component" value="Chromosome 3"/>
</dbReference>
<evidence type="ECO:0000313" key="3">
    <source>
        <dbReference type="Proteomes" id="UP000838878"/>
    </source>
</evidence>
<feature type="region of interest" description="Disordered" evidence="1">
    <location>
        <begin position="76"/>
        <end position="127"/>
    </location>
</feature>
<dbReference type="AlphaFoldDB" id="A0A8J9UMF9"/>
<sequence length="525" mass="61398">MSKKNCTYKKALILYANENNDPEISVPNKNDMLEEVLSSQESIVGETCITQHERGVDLFVNEESKTYDTLEENAFQSNENNTQYRKKKKNNKNKKTQKQQNVVNHIEESENQEIEKNSEDKNKSRSETKNKNNFVTLITKLKDIVLSDITFVTSDIAVYFKWETTNENLGSDHLIIKFTLEFQSNVTFTKCRNYKFANWQEYQNLLKNSLGYPTEYNNVQEMYDYFIDEKNKAGDQSIPFKKICTNPSQVFQPKTYWDSSLSRAIAERRLALKKFRRNPIPNNFDKLTSKIADAQRLTRRARTNDWQGFCTQIDEVTDIPTMWNKMCWMKGVKPKYSQITESMKKDLLHSLTPDYAEYPQPTLHSDNEALQQDFSLEELQNCLKKKDTAPGDDNITYSMIYNLPNEGKSFLLRMYNLIFSQSRVPEQWRSIKIVPIPKHNTNSNNSPKLRPISLISCICKIYHIMLKRRLEYFIEQKKVISSSTIGFRKGQSCVDCLFLVTQDIAVSDIIKKFKRYRSEMSLVAL</sequence>
<evidence type="ECO:0000256" key="1">
    <source>
        <dbReference type="SAM" id="MobiDB-lite"/>
    </source>
</evidence>
<dbReference type="EMBL" id="OV170223">
    <property type="protein sequence ID" value="CAH0723006.1"/>
    <property type="molecule type" value="Genomic_DNA"/>
</dbReference>
<accession>A0A8J9UMF9</accession>
<reference evidence="2" key="1">
    <citation type="submission" date="2021-12" db="EMBL/GenBank/DDBJ databases">
        <authorList>
            <person name="Martin H S."/>
        </authorList>
    </citation>
    <scope>NUCLEOTIDE SEQUENCE</scope>
</reference>